<dbReference type="EMBL" id="AZQQ01000109">
    <property type="protein sequence ID" value="KDD65528.1"/>
    <property type="molecule type" value="Genomic_DNA"/>
</dbReference>
<name>A0A059KTW0_9PSED</name>
<evidence type="ECO:0000313" key="1">
    <source>
        <dbReference type="EMBL" id="KDD65528.1"/>
    </source>
</evidence>
<dbReference type="AlphaFoldDB" id="A0A059KTW0"/>
<protein>
    <submittedName>
        <fullName evidence="1">Uncharacterized protein</fullName>
    </submittedName>
</protein>
<dbReference type="eggNOG" id="ENOG5032PQ4">
    <property type="taxonomic scope" value="Bacteria"/>
</dbReference>
<gene>
    <name evidence="1" type="ORF">V466_30090</name>
</gene>
<organism evidence="1 2">
    <name type="scientific">Pseudomonas mandelii PD30</name>
    <dbReference type="NCBI Taxonomy" id="1419583"/>
    <lineage>
        <taxon>Bacteria</taxon>
        <taxon>Pseudomonadati</taxon>
        <taxon>Pseudomonadota</taxon>
        <taxon>Gammaproteobacteria</taxon>
        <taxon>Pseudomonadales</taxon>
        <taxon>Pseudomonadaceae</taxon>
        <taxon>Pseudomonas</taxon>
    </lineage>
</organism>
<reference evidence="1 2" key="1">
    <citation type="submission" date="2013-12" db="EMBL/GenBank/DDBJ databases">
        <authorList>
            <person name="Formusa P.A."/>
            <person name="Habash M."/>
            <person name="Lee H."/>
            <person name="Trevors J.T."/>
        </authorList>
    </citation>
    <scope>NUCLEOTIDE SEQUENCE [LARGE SCALE GENOMIC DNA]</scope>
    <source>
        <strain evidence="1 2">PD30</strain>
    </source>
</reference>
<sequence length="34" mass="3830">MSFSKNRARILPDLRLQKAGNFTFATLCMTNVAN</sequence>
<dbReference type="Proteomes" id="UP000026739">
    <property type="component" value="Unassembled WGS sequence"/>
</dbReference>
<accession>A0A059KTW0</accession>
<proteinExistence type="predicted"/>
<comment type="caution">
    <text evidence="1">The sequence shown here is derived from an EMBL/GenBank/DDBJ whole genome shotgun (WGS) entry which is preliminary data.</text>
</comment>
<evidence type="ECO:0000313" key="2">
    <source>
        <dbReference type="Proteomes" id="UP000026739"/>
    </source>
</evidence>